<evidence type="ECO:0000256" key="1">
    <source>
        <dbReference type="PROSITE-ProRule" id="PRU00182"/>
    </source>
</evidence>
<dbReference type="InterPro" id="IPR012677">
    <property type="entry name" value="Nucleotide-bd_a/b_plait_sf"/>
</dbReference>
<dbReference type="Gene3D" id="3.10.290.10">
    <property type="entry name" value="RNA-binding S4 domain"/>
    <property type="match status" value="1"/>
</dbReference>
<sequence>MSVYQHFREEERGFIDQVMDWKLDVEMKYAPRLTAFLDPRQQHIMQSIIGSAGDIKVAFEGGASESERKRALIYPDYLSPERSDFELVLLNVGFPSKFVQLSHGDILGSLMGLGIKRETIGDILTQRDRIQLIATKEMRDFLIMNLVQAGKAKVNVSELKWEDIIQPEHQWAEKNVLVSSMRLDTVLAGAVNVSRQKAQLLILGGKVKVNFRQEEKTSFELDQGDMISVRGYGRIHVGEISGVTKKDKIRLNFYFLQS</sequence>
<feature type="domain" description="RNA-binding S4" evidence="2">
    <location>
        <begin position="181"/>
        <end position="250"/>
    </location>
</feature>
<reference evidence="3 4" key="1">
    <citation type="submission" date="2014-08" db="EMBL/GenBank/DDBJ databases">
        <title>Complete genome of a marine bacteria Jeotgalibacillus malaysiensis.</title>
        <authorList>
            <person name="Yaakop A.S."/>
            <person name="Chan K.-G."/>
            <person name="Goh K.M."/>
        </authorList>
    </citation>
    <scope>NUCLEOTIDE SEQUENCE [LARGE SCALE GENOMIC DNA]</scope>
    <source>
        <strain evidence="3 4">D5</strain>
    </source>
</reference>
<dbReference type="HOGENOM" id="CLU_075687_2_0_9"/>
<gene>
    <name evidence="3" type="ORF">JMA_16090</name>
</gene>
<dbReference type="CDD" id="cd00165">
    <property type="entry name" value="S4"/>
    <property type="match status" value="1"/>
</dbReference>
<dbReference type="SMART" id="SM00363">
    <property type="entry name" value="S4"/>
    <property type="match status" value="1"/>
</dbReference>
<dbReference type="BioCyc" id="JESP1508404:G14D9-10864-MONOMER"/>
<dbReference type="InterPro" id="IPR048443">
    <property type="entry name" value="RqcP2_N"/>
</dbReference>
<dbReference type="PANTHER" id="PTHR13633">
    <property type="entry name" value="MITOCHONDRIAL TRANSCRIPTION RESCUE FACTOR 1"/>
    <property type="match status" value="1"/>
</dbReference>
<dbReference type="PROSITE" id="PS50889">
    <property type="entry name" value="S4"/>
    <property type="match status" value="1"/>
</dbReference>
<proteinExistence type="predicted"/>
<dbReference type="KEGG" id="jeo:JMA_16090"/>
<dbReference type="SUPFAM" id="SSF55174">
    <property type="entry name" value="Alpha-L RNA-binding motif"/>
    <property type="match status" value="1"/>
</dbReference>
<dbReference type="PANTHER" id="PTHR13633:SF3">
    <property type="entry name" value="MITOCHONDRIAL TRANSCRIPTION RESCUE FACTOR 1"/>
    <property type="match status" value="1"/>
</dbReference>
<dbReference type="Pfam" id="PF17774">
    <property type="entry name" value="YlmH_RBD"/>
    <property type="match status" value="1"/>
</dbReference>
<dbReference type="STRING" id="1508404.JMA_16090"/>
<protein>
    <recommendedName>
        <fullName evidence="2">RNA-binding S4 domain-containing protein</fullName>
    </recommendedName>
</protein>
<dbReference type="Proteomes" id="UP000031449">
    <property type="component" value="Chromosome"/>
</dbReference>
<dbReference type="AlphaFoldDB" id="A0A0B5ALE0"/>
<dbReference type="OrthoDB" id="9812787at2"/>
<evidence type="ECO:0000259" key="2">
    <source>
        <dbReference type="SMART" id="SM00363"/>
    </source>
</evidence>
<accession>A0A0B5ALE0</accession>
<dbReference type="Pfam" id="PF01479">
    <property type="entry name" value="S4"/>
    <property type="match status" value="1"/>
</dbReference>
<dbReference type="InterPro" id="IPR036986">
    <property type="entry name" value="S4_RNA-bd_sf"/>
</dbReference>
<dbReference type="InterPro" id="IPR040591">
    <property type="entry name" value="RqcP2_RBD"/>
</dbReference>
<organism evidence="3 4">
    <name type="scientific">Jeotgalibacillus malaysiensis</name>
    <dbReference type="NCBI Taxonomy" id="1508404"/>
    <lineage>
        <taxon>Bacteria</taxon>
        <taxon>Bacillati</taxon>
        <taxon>Bacillota</taxon>
        <taxon>Bacilli</taxon>
        <taxon>Bacillales</taxon>
        <taxon>Caryophanaceae</taxon>
        <taxon>Jeotgalibacillus</taxon>
    </lineage>
</organism>
<dbReference type="Gene3D" id="3.30.1370.160">
    <property type="match status" value="1"/>
</dbReference>
<keyword evidence="4" id="KW-1185">Reference proteome</keyword>
<evidence type="ECO:0000313" key="4">
    <source>
        <dbReference type="Proteomes" id="UP000031449"/>
    </source>
</evidence>
<evidence type="ECO:0000313" key="3">
    <source>
        <dbReference type="EMBL" id="AJD90926.1"/>
    </source>
</evidence>
<dbReference type="Pfam" id="PF21278">
    <property type="entry name" value="YlmH_1st"/>
    <property type="match status" value="1"/>
</dbReference>
<dbReference type="GO" id="GO:0003723">
    <property type="term" value="F:RNA binding"/>
    <property type="evidence" value="ECO:0007669"/>
    <property type="project" value="UniProtKB-KW"/>
</dbReference>
<dbReference type="EMBL" id="CP009416">
    <property type="protein sequence ID" value="AJD90926.1"/>
    <property type="molecule type" value="Genomic_DNA"/>
</dbReference>
<dbReference type="InterPro" id="IPR002942">
    <property type="entry name" value="S4_RNA-bd"/>
</dbReference>
<keyword evidence="1" id="KW-0694">RNA-binding</keyword>
<name>A0A0B5ALE0_9BACL</name>
<dbReference type="Gene3D" id="3.30.70.330">
    <property type="match status" value="1"/>
</dbReference>